<name>A0ABR1JAL0_9AGAR</name>
<dbReference type="Proteomes" id="UP001498398">
    <property type="component" value="Unassembled WGS sequence"/>
</dbReference>
<feature type="region of interest" description="Disordered" evidence="1">
    <location>
        <begin position="218"/>
        <end position="263"/>
    </location>
</feature>
<keyword evidence="3" id="KW-1185">Reference proteome</keyword>
<proteinExistence type="predicted"/>
<gene>
    <name evidence="2" type="ORF">VKT23_010928</name>
</gene>
<dbReference type="EMBL" id="JBANRG010000022">
    <property type="protein sequence ID" value="KAK7455890.1"/>
    <property type="molecule type" value="Genomic_DNA"/>
</dbReference>
<feature type="compositionally biased region" description="Acidic residues" evidence="1">
    <location>
        <begin position="229"/>
        <end position="240"/>
    </location>
</feature>
<protein>
    <submittedName>
        <fullName evidence="2">Uncharacterized protein</fullName>
    </submittedName>
</protein>
<evidence type="ECO:0000256" key="1">
    <source>
        <dbReference type="SAM" id="MobiDB-lite"/>
    </source>
</evidence>
<evidence type="ECO:0000313" key="2">
    <source>
        <dbReference type="EMBL" id="KAK7455890.1"/>
    </source>
</evidence>
<feature type="compositionally biased region" description="Low complexity" evidence="1">
    <location>
        <begin position="251"/>
        <end position="263"/>
    </location>
</feature>
<evidence type="ECO:0000313" key="3">
    <source>
        <dbReference type="Proteomes" id="UP001498398"/>
    </source>
</evidence>
<accession>A0ABR1JAL0</accession>
<organism evidence="2 3">
    <name type="scientific">Marasmiellus scandens</name>
    <dbReference type="NCBI Taxonomy" id="2682957"/>
    <lineage>
        <taxon>Eukaryota</taxon>
        <taxon>Fungi</taxon>
        <taxon>Dikarya</taxon>
        <taxon>Basidiomycota</taxon>
        <taxon>Agaricomycotina</taxon>
        <taxon>Agaricomycetes</taxon>
        <taxon>Agaricomycetidae</taxon>
        <taxon>Agaricales</taxon>
        <taxon>Marasmiineae</taxon>
        <taxon>Omphalotaceae</taxon>
        <taxon>Marasmiellus</taxon>
    </lineage>
</organism>
<comment type="caution">
    <text evidence="2">The sequence shown here is derived from an EMBL/GenBank/DDBJ whole genome shotgun (WGS) entry which is preliminary data.</text>
</comment>
<sequence length="263" mass="29983">MAQQLSCESNIMVVQAQYKNSLAIIKELREFISSNWKPTEIQAVAFKNLLKHLILNEGLRFDNRVLVRRACDYVATHRSKYHLDAFVTDEVVKITVELFFKDNVDNEKSKFRKMLIKHAQEDLQLDKLTAILVSNFWFKDKRPKPPYPLELLATIVLKRKIAKETGSKGGNKGSDTKFWKSIDVALDELVTKRGYGTDMKSENWQKWRKDIVDKDRMQYTATQLSGDAGDSDEEPEELPEENASISTGTPAAASSSESQAMSM</sequence>
<reference evidence="2 3" key="1">
    <citation type="submission" date="2024-01" db="EMBL/GenBank/DDBJ databases">
        <title>A draft genome for the cacao thread blight pathogen Marasmiellus scandens.</title>
        <authorList>
            <person name="Baruah I.K."/>
            <person name="Leung J."/>
            <person name="Bukari Y."/>
            <person name="Amoako-Attah I."/>
            <person name="Meinhardt L.W."/>
            <person name="Bailey B.A."/>
            <person name="Cohen S.P."/>
        </authorList>
    </citation>
    <scope>NUCLEOTIDE SEQUENCE [LARGE SCALE GENOMIC DNA]</scope>
    <source>
        <strain evidence="2 3">GH-19</strain>
    </source>
</reference>